<sequence>MPANSSTTVATQRGSQFLPNATGFEIGGGQFILGDVHNHNTSPGPLPSNSTSLDTLDEAFSESEIYCRQMLRQKRGLPLYEPAPQRNLPTEYQRQGISIGDVGSVTSEGIFDFFFNIFLPAEHPINGNRTPEGFSPMPTYESVDLSHIDYDLGSHVSTSTVQRLDLDGPSDEFPGGDFVFHCNGPQGAILSLPYGSHLRNLRNVEDVRAYVTKHAVTWYKYINGPRGRGLANGELYLVTGHEKVRSWGMASYYANHQEFVLAFKPTVRNDANQYRWSGNPGQKNPSRRKSYDRPRTNGDPLNHTTFVHGLSISLGTGLWSRLVGTVPVETSSIADFQSRLNMTGGSYAAGSQGSSYWWSWSLFGAGSAIGGKRSAQQSGGVVLSHISPNPKVCNPGTLINEYIQHKVPNATIIMSHDDDWSDILGDPSEIASPAEFVQQVDDQFAIAEQDGATFLVLKSPPTSPLTDNVATISTWDNIPGPSSFSGSGTHMMALMTTNSQGPRSGTILIGKEQEIKREEQEIKKWTSDRDNKLRDQILIAGRSLAGVAANIPQVMRGRGRPKGSKNKRAVPTAAGEASSSAPPRKRGRPPKEKKDDDDKDAEDDGDGDEEPTPKRKRSRPPRPARPADPKATPEKEGVGHPRNPWKVPQARRLDLRNILFFAKVSGLAWKF</sequence>
<accession>A0A8H6XKE3</accession>
<name>A0A8H6XKE3_9AGAR</name>
<feature type="compositionally biased region" description="Polar residues" evidence="2">
    <location>
        <begin position="272"/>
        <end position="284"/>
    </location>
</feature>
<dbReference type="PRINTS" id="PR00929">
    <property type="entry name" value="ATHOOK"/>
</dbReference>
<evidence type="ECO:0000313" key="4">
    <source>
        <dbReference type="Proteomes" id="UP000620124"/>
    </source>
</evidence>
<feature type="compositionally biased region" description="Basic and acidic residues" evidence="2">
    <location>
        <begin position="625"/>
        <end position="639"/>
    </location>
</feature>
<proteinExistence type="predicted"/>
<feature type="compositionally biased region" description="Acidic residues" evidence="2">
    <location>
        <begin position="597"/>
        <end position="610"/>
    </location>
</feature>
<evidence type="ECO:0000256" key="1">
    <source>
        <dbReference type="SAM" id="Coils"/>
    </source>
</evidence>
<dbReference type="InterPro" id="IPR017956">
    <property type="entry name" value="AT_hook_DNA-bd_motif"/>
</dbReference>
<dbReference type="GO" id="GO:0003677">
    <property type="term" value="F:DNA binding"/>
    <property type="evidence" value="ECO:0007669"/>
    <property type="project" value="InterPro"/>
</dbReference>
<keyword evidence="1" id="KW-0175">Coiled coil</keyword>
<feature type="region of interest" description="Disordered" evidence="2">
    <location>
        <begin position="272"/>
        <end position="300"/>
    </location>
</feature>
<protein>
    <submittedName>
        <fullName evidence="3">Pleiotropic drug resistance ABC transporter protein</fullName>
    </submittedName>
</protein>
<feature type="coiled-coil region" evidence="1">
    <location>
        <begin position="508"/>
        <end position="535"/>
    </location>
</feature>
<evidence type="ECO:0000313" key="3">
    <source>
        <dbReference type="EMBL" id="KAF7343230.1"/>
    </source>
</evidence>
<dbReference type="EMBL" id="JACAZI010000016">
    <property type="protein sequence ID" value="KAF7343230.1"/>
    <property type="molecule type" value="Genomic_DNA"/>
</dbReference>
<keyword evidence="4" id="KW-1185">Reference proteome</keyword>
<evidence type="ECO:0000256" key="2">
    <source>
        <dbReference type="SAM" id="MobiDB-lite"/>
    </source>
</evidence>
<dbReference type="Proteomes" id="UP000620124">
    <property type="component" value="Unassembled WGS sequence"/>
</dbReference>
<feature type="region of interest" description="Disordered" evidence="2">
    <location>
        <begin position="551"/>
        <end position="650"/>
    </location>
</feature>
<comment type="caution">
    <text evidence="3">The sequence shown here is derived from an EMBL/GenBank/DDBJ whole genome shotgun (WGS) entry which is preliminary data.</text>
</comment>
<organism evidence="3 4">
    <name type="scientific">Mycena venus</name>
    <dbReference type="NCBI Taxonomy" id="2733690"/>
    <lineage>
        <taxon>Eukaryota</taxon>
        <taxon>Fungi</taxon>
        <taxon>Dikarya</taxon>
        <taxon>Basidiomycota</taxon>
        <taxon>Agaricomycotina</taxon>
        <taxon>Agaricomycetes</taxon>
        <taxon>Agaricomycetidae</taxon>
        <taxon>Agaricales</taxon>
        <taxon>Marasmiineae</taxon>
        <taxon>Mycenaceae</taxon>
        <taxon>Mycena</taxon>
    </lineage>
</organism>
<dbReference type="AlphaFoldDB" id="A0A8H6XKE3"/>
<feature type="compositionally biased region" description="Basic residues" evidence="2">
    <location>
        <begin position="557"/>
        <end position="568"/>
    </location>
</feature>
<dbReference type="OrthoDB" id="3222453at2759"/>
<reference evidence="3" key="1">
    <citation type="submission" date="2020-05" db="EMBL/GenBank/DDBJ databases">
        <title>Mycena genomes resolve the evolution of fungal bioluminescence.</title>
        <authorList>
            <person name="Tsai I.J."/>
        </authorList>
    </citation>
    <scope>NUCLEOTIDE SEQUENCE</scope>
    <source>
        <strain evidence="3">CCC161011</strain>
    </source>
</reference>
<gene>
    <name evidence="3" type="ORF">MVEN_01754400</name>
</gene>